<comment type="caution">
    <text evidence="1">The sequence shown here is derived from an EMBL/GenBank/DDBJ whole genome shotgun (WGS) entry which is preliminary data.</text>
</comment>
<accession>A0AAV9W0S9</accession>
<organism evidence="1 2">
    <name type="scientific">Arthrobotrys musiformis</name>
    <dbReference type="NCBI Taxonomy" id="47236"/>
    <lineage>
        <taxon>Eukaryota</taxon>
        <taxon>Fungi</taxon>
        <taxon>Dikarya</taxon>
        <taxon>Ascomycota</taxon>
        <taxon>Pezizomycotina</taxon>
        <taxon>Orbiliomycetes</taxon>
        <taxon>Orbiliales</taxon>
        <taxon>Orbiliaceae</taxon>
        <taxon>Arthrobotrys</taxon>
    </lineage>
</organism>
<evidence type="ECO:0000313" key="1">
    <source>
        <dbReference type="EMBL" id="KAK6500020.1"/>
    </source>
</evidence>
<keyword evidence="2" id="KW-1185">Reference proteome</keyword>
<sequence>MSASQPPLRPSVFRPVLTANNKKKKQNINTALIRAAFGDQYWLERTGNWSQIFPLQNVLTLIQKVCDGVYDQLETEMSSGFTYRRQPGQLKAKMYGKFFNLLDENKVDSIYHPIIIEMLAATDLGDDVEGNQWLFEHCMVRAWDNRVLRARARDPQARRRPRGVAYFHSDSLEQQDAALPGASSTQLQPSDF</sequence>
<reference evidence="1 2" key="1">
    <citation type="submission" date="2023-08" db="EMBL/GenBank/DDBJ databases">
        <authorList>
            <person name="Palmer J.M."/>
        </authorList>
    </citation>
    <scope>NUCLEOTIDE SEQUENCE [LARGE SCALE GENOMIC DNA]</scope>
    <source>
        <strain evidence="1 2">TWF481</strain>
    </source>
</reference>
<dbReference type="EMBL" id="JAVHJL010000007">
    <property type="protein sequence ID" value="KAK6500020.1"/>
    <property type="molecule type" value="Genomic_DNA"/>
</dbReference>
<name>A0AAV9W0S9_9PEZI</name>
<dbReference type="AlphaFoldDB" id="A0AAV9W0S9"/>
<evidence type="ECO:0000313" key="2">
    <source>
        <dbReference type="Proteomes" id="UP001370758"/>
    </source>
</evidence>
<protein>
    <submittedName>
        <fullName evidence="1">Uncharacterized protein</fullName>
    </submittedName>
</protein>
<dbReference type="Proteomes" id="UP001370758">
    <property type="component" value="Unassembled WGS sequence"/>
</dbReference>
<gene>
    <name evidence="1" type="ORF">TWF481_010379</name>
</gene>
<proteinExistence type="predicted"/>